<protein>
    <recommendedName>
        <fullName evidence="2">histidine kinase</fullName>
        <ecNumber evidence="2">2.7.13.3</ecNumber>
    </recommendedName>
</protein>
<organism evidence="9 10">
    <name type="scientific">Halarchaeum salinum</name>
    <dbReference type="NCBI Taxonomy" id="489912"/>
    <lineage>
        <taxon>Archaea</taxon>
        <taxon>Methanobacteriati</taxon>
        <taxon>Methanobacteriota</taxon>
        <taxon>Stenosarchaea group</taxon>
        <taxon>Halobacteria</taxon>
        <taxon>Halobacteriales</taxon>
        <taxon>Halobacteriaceae</taxon>
    </lineage>
</organism>
<evidence type="ECO:0000256" key="6">
    <source>
        <dbReference type="ARBA" id="ARBA00022840"/>
    </source>
</evidence>
<evidence type="ECO:0000256" key="1">
    <source>
        <dbReference type="ARBA" id="ARBA00000085"/>
    </source>
</evidence>
<dbReference type="Proteomes" id="UP001500837">
    <property type="component" value="Unassembled WGS sequence"/>
</dbReference>
<evidence type="ECO:0000313" key="9">
    <source>
        <dbReference type="EMBL" id="GAA0308560.1"/>
    </source>
</evidence>
<dbReference type="PROSITE" id="PS50109">
    <property type="entry name" value="HIS_KIN"/>
    <property type="match status" value="1"/>
</dbReference>
<dbReference type="RefSeq" id="WP_211312230.1">
    <property type="nucleotide sequence ID" value="NZ_BAAABL010000068.1"/>
</dbReference>
<keyword evidence="7" id="KW-1133">Transmembrane helix</keyword>
<keyword evidence="7" id="KW-0472">Membrane</keyword>
<evidence type="ECO:0000313" key="10">
    <source>
        <dbReference type="Proteomes" id="UP001500837"/>
    </source>
</evidence>
<sequence length="302" mass="33044">MVRLRSLTDPSPRLATAAYLLIGGVWLLASDAIVYAVAPTQVVVTALQAMKGWLFVGGSAAVIYTLGRRRERRLERSNARLRETAQQLQVLGRVFRHNVRNDMTVIKGYTELVREHVTDTADEDRLRTVAATADDLIETSERLCVVNDLDISTDTTVDVASLVRQERERLRETNPTVTVDTSLPDHAVVRGDDVIRRAIRAAVECLLEQGSTATGRHVSITVEQADADDEVVVAITDDGPGIPENDLEPVRCGEETDLVHASGVRIWLLEWLCKVYGGRVVFADEQPGGTVVSLRLPAASAG</sequence>
<dbReference type="Gene3D" id="1.10.287.130">
    <property type="match status" value="1"/>
</dbReference>
<evidence type="ECO:0000256" key="4">
    <source>
        <dbReference type="ARBA" id="ARBA00022741"/>
    </source>
</evidence>
<feature type="transmembrane region" description="Helical" evidence="7">
    <location>
        <begin position="50"/>
        <end position="67"/>
    </location>
</feature>
<dbReference type="GO" id="GO:0004673">
    <property type="term" value="F:protein histidine kinase activity"/>
    <property type="evidence" value="ECO:0007669"/>
    <property type="project" value="UniProtKB-EC"/>
</dbReference>
<keyword evidence="4" id="KW-0547">Nucleotide-binding</keyword>
<gene>
    <name evidence="9" type="ORF">GCM10009066_22690</name>
</gene>
<proteinExistence type="predicted"/>
<dbReference type="GO" id="GO:0005524">
    <property type="term" value="F:ATP binding"/>
    <property type="evidence" value="ECO:0007669"/>
    <property type="project" value="UniProtKB-KW"/>
</dbReference>
<evidence type="ECO:0000256" key="5">
    <source>
        <dbReference type="ARBA" id="ARBA00022777"/>
    </source>
</evidence>
<dbReference type="SUPFAM" id="SSF55874">
    <property type="entry name" value="ATPase domain of HSP90 chaperone/DNA topoisomerase II/histidine kinase"/>
    <property type="match status" value="1"/>
</dbReference>
<feature type="domain" description="Histidine kinase" evidence="8">
    <location>
        <begin position="94"/>
        <end position="300"/>
    </location>
</feature>
<dbReference type="InterPro" id="IPR004358">
    <property type="entry name" value="Sig_transdc_His_kin-like_C"/>
</dbReference>
<name>A0AAV3S8X6_9EURY</name>
<keyword evidence="6" id="KW-0067">ATP-binding</keyword>
<dbReference type="InterPro" id="IPR005467">
    <property type="entry name" value="His_kinase_dom"/>
</dbReference>
<evidence type="ECO:0000256" key="2">
    <source>
        <dbReference type="ARBA" id="ARBA00012438"/>
    </source>
</evidence>
<dbReference type="InterPro" id="IPR003594">
    <property type="entry name" value="HATPase_dom"/>
</dbReference>
<evidence type="ECO:0000259" key="8">
    <source>
        <dbReference type="PROSITE" id="PS50109"/>
    </source>
</evidence>
<accession>A0AAV3S8X6</accession>
<comment type="catalytic activity">
    <reaction evidence="1">
        <text>ATP + protein L-histidine = ADP + protein N-phospho-L-histidine.</text>
        <dbReference type="EC" id="2.7.13.3"/>
    </reaction>
</comment>
<reference evidence="9 10" key="1">
    <citation type="journal article" date="2019" name="Int. J. Syst. Evol. Microbiol.">
        <title>The Global Catalogue of Microorganisms (GCM) 10K type strain sequencing project: providing services to taxonomists for standard genome sequencing and annotation.</title>
        <authorList>
            <consortium name="The Broad Institute Genomics Platform"/>
            <consortium name="The Broad Institute Genome Sequencing Center for Infectious Disease"/>
            <person name="Wu L."/>
            <person name="Ma J."/>
        </authorList>
    </citation>
    <scope>NUCLEOTIDE SEQUENCE [LARGE SCALE GENOMIC DNA]</scope>
    <source>
        <strain evidence="9 10">JCM 16330</strain>
    </source>
</reference>
<comment type="caution">
    <text evidence="9">The sequence shown here is derived from an EMBL/GenBank/DDBJ whole genome shotgun (WGS) entry which is preliminary data.</text>
</comment>
<dbReference type="PANTHER" id="PTHR44936">
    <property type="entry name" value="SENSOR PROTEIN CREC"/>
    <property type="match status" value="1"/>
</dbReference>
<keyword evidence="5" id="KW-0418">Kinase</keyword>
<keyword evidence="3" id="KW-0808">Transferase</keyword>
<keyword evidence="7" id="KW-0812">Transmembrane</keyword>
<dbReference type="AlphaFoldDB" id="A0AAV3S8X6"/>
<dbReference type="Pfam" id="PF02518">
    <property type="entry name" value="HATPase_c"/>
    <property type="match status" value="1"/>
</dbReference>
<dbReference type="PANTHER" id="PTHR44936:SF10">
    <property type="entry name" value="SENSOR PROTEIN RSTB"/>
    <property type="match status" value="1"/>
</dbReference>
<evidence type="ECO:0000256" key="7">
    <source>
        <dbReference type="SAM" id="Phobius"/>
    </source>
</evidence>
<dbReference type="EMBL" id="BAAABL010000068">
    <property type="protein sequence ID" value="GAA0308560.1"/>
    <property type="molecule type" value="Genomic_DNA"/>
</dbReference>
<dbReference type="InterPro" id="IPR036890">
    <property type="entry name" value="HATPase_C_sf"/>
</dbReference>
<dbReference type="Gene3D" id="3.30.565.10">
    <property type="entry name" value="Histidine kinase-like ATPase, C-terminal domain"/>
    <property type="match status" value="1"/>
</dbReference>
<feature type="transmembrane region" description="Helical" evidence="7">
    <location>
        <begin position="12"/>
        <end position="38"/>
    </location>
</feature>
<evidence type="ECO:0000256" key="3">
    <source>
        <dbReference type="ARBA" id="ARBA00022679"/>
    </source>
</evidence>
<keyword evidence="10" id="KW-1185">Reference proteome</keyword>
<dbReference type="EC" id="2.7.13.3" evidence="2"/>
<dbReference type="InterPro" id="IPR050980">
    <property type="entry name" value="2C_sensor_his_kinase"/>
</dbReference>
<dbReference type="PRINTS" id="PR00344">
    <property type="entry name" value="BCTRLSENSOR"/>
</dbReference>